<dbReference type="EMBL" id="BAABEP010000006">
    <property type="protein sequence ID" value="GAA3718517.1"/>
    <property type="molecule type" value="Genomic_DNA"/>
</dbReference>
<reference evidence="4" key="1">
    <citation type="journal article" date="2019" name="Int. J. Syst. Evol. Microbiol.">
        <title>The Global Catalogue of Microorganisms (GCM) 10K type strain sequencing project: providing services to taxonomists for standard genome sequencing and annotation.</title>
        <authorList>
            <consortium name="The Broad Institute Genomics Platform"/>
            <consortium name="The Broad Institute Genome Sequencing Center for Infectious Disease"/>
            <person name="Wu L."/>
            <person name="Ma J."/>
        </authorList>
    </citation>
    <scope>NUCLEOTIDE SEQUENCE [LARGE SCALE GENOMIC DNA]</scope>
    <source>
        <strain evidence="4">JCM 30846</strain>
    </source>
</reference>
<evidence type="ECO:0000313" key="3">
    <source>
        <dbReference type="EMBL" id="GAA3718517.1"/>
    </source>
</evidence>
<dbReference type="RefSeq" id="WP_345642895.1">
    <property type="nucleotide sequence ID" value="NZ_BAABEP010000006.1"/>
</dbReference>
<dbReference type="Proteomes" id="UP001499884">
    <property type="component" value="Unassembled WGS sequence"/>
</dbReference>
<evidence type="ECO:0000313" key="4">
    <source>
        <dbReference type="Proteomes" id="UP001499884"/>
    </source>
</evidence>
<keyword evidence="2" id="KW-0732">Signal</keyword>
<feature type="chain" id="PRO_5047048249" evidence="2">
    <location>
        <begin position="24"/>
        <end position="75"/>
    </location>
</feature>
<feature type="signal peptide" evidence="2">
    <location>
        <begin position="1"/>
        <end position="23"/>
    </location>
</feature>
<feature type="region of interest" description="Disordered" evidence="1">
    <location>
        <begin position="32"/>
        <end position="75"/>
    </location>
</feature>
<proteinExistence type="predicted"/>
<comment type="caution">
    <text evidence="3">The sequence shown here is derived from an EMBL/GenBank/DDBJ whole genome shotgun (WGS) entry which is preliminary data.</text>
</comment>
<feature type="compositionally biased region" description="Polar residues" evidence="1">
    <location>
        <begin position="65"/>
        <end position="75"/>
    </location>
</feature>
<keyword evidence="4" id="KW-1185">Reference proteome</keyword>
<name>A0ABP7EFJ3_9ACTN</name>
<evidence type="ECO:0000256" key="2">
    <source>
        <dbReference type="SAM" id="SignalP"/>
    </source>
</evidence>
<protein>
    <submittedName>
        <fullName evidence="3">Uncharacterized protein</fullName>
    </submittedName>
</protein>
<sequence>MRALAVRIATAALIVAGALPVAAGHIGADRPAVRPMASQQDLGWGKSDSASAPTAPDASLAQPAPASTLNDLGWG</sequence>
<accession>A0ABP7EFJ3</accession>
<evidence type="ECO:0000256" key="1">
    <source>
        <dbReference type="SAM" id="MobiDB-lite"/>
    </source>
</evidence>
<feature type="compositionally biased region" description="Low complexity" evidence="1">
    <location>
        <begin position="47"/>
        <end position="59"/>
    </location>
</feature>
<gene>
    <name evidence="3" type="ORF">GCM10023082_15060</name>
</gene>
<organism evidence="3 4">
    <name type="scientific">Streptomyces tremellae</name>
    <dbReference type="NCBI Taxonomy" id="1124239"/>
    <lineage>
        <taxon>Bacteria</taxon>
        <taxon>Bacillati</taxon>
        <taxon>Actinomycetota</taxon>
        <taxon>Actinomycetes</taxon>
        <taxon>Kitasatosporales</taxon>
        <taxon>Streptomycetaceae</taxon>
        <taxon>Streptomyces</taxon>
    </lineage>
</organism>